<dbReference type="EMBL" id="QJKJ01012921">
    <property type="protein sequence ID" value="RDX67583.1"/>
    <property type="molecule type" value="Genomic_DNA"/>
</dbReference>
<evidence type="ECO:0000313" key="1">
    <source>
        <dbReference type="EMBL" id="RDX67583.1"/>
    </source>
</evidence>
<dbReference type="Proteomes" id="UP000257109">
    <property type="component" value="Unassembled WGS sequence"/>
</dbReference>
<protein>
    <submittedName>
        <fullName evidence="1">Uncharacterized protein</fullName>
    </submittedName>
</protein>
<name>A0A371ENE5_MUCPR</name>
<gene>
    <name evidence="1" type="ORF">CR513_53521</name>
</gene>
<accession>A0A371ENE5</accession>
<evidence type="ECO:0000313" key="2">
    <source>
        <dbReference type="Proteomes" id="UP000257109"/>
    </source>
</evidence>
<comment type="caution">
    <text evidence="1">The sequence shown here is derived from an EMBL/GenBank/DDBJ whole genome shotgun (WGS) entry which is preliminary data.</text>
</comment>
<proteinExistence type="predicted"/>
<feature type="non-terminal residue" evidence="1">
    <location>
        <position position="1"/>
    </location>
</feature>
<organism evidence="1 2">
    <name type="scientific">Mucuna pruriens</name>
    <name type="common">Velvet bean</name>
    <name type="synonym">Dolichos pruriens</name>
    <dbReference type="NCBI Taxonomy" id="157652"/>
    <lineage>
        <taxon>Eukaryota</taxon>
        <taxon>Viridiplantae</taxon>
        <taxon>Streptophyta</taxon>
        <taxon>Embryophyta</taxon>
        <taxon>Tracheophyta</taxon>
        <taxon>Spermatophyta</taxon>
        <taxon>Magnoliopsida</taxon>
        <taxon>eudicotyledons</taxon>
        <taxon>Gunneridae</taxon>
        <taxon>Pentapetalae</taxon>
        <taxon>rosids</taxon>
        <taxon>fabids</taxon>
        <taxon>Fabales</taxon>
        <taxon>Fabaceae</taxon>
        <taxon>Papilionoideae</taxon>
        <taxon>50 kb inversion clade</taxon>
        <taxon>NPAAA clade</taxon>
        <taxon>indigoferoid/millettioid clade</taxon>
        <taxon>Phaseoleae</taxon>
        <taxon>Mucuna</taxon>
    </lineage>
</organism>
<dbReference type="OrthoDB" id="10056939at2759"/>
<keyword evidence="2" id="KW-1185">Reference proteome</keyword>
<dbReference type="AlphaFoldDB" id="A0A371ENE5"/>
<reference evidence="1" key="1">
    <citation type="submission" date="2018-05" db="EMBL/GenBank/DDBJ databases">
        <title>Draft genome of Mucuna pruriens seed.</title>
        <authorList>
            <person name="Nnadi N.E."/>
            <person name="Vos R."/>
            <person name="Hasami M.H."/>
            <person name="Devisetty U.K."/>
            <person name="Aguiy J.C."/>
        </authorList>
    </citation>
    <scope>NUCLEOTIDE SEQUENCE [LARGE SCALE GENOMIC DNA]</scope>
    <source>
        <strain evidence="1">JCA_2017</strain>
    </source>
</reference>
<sequence>MCRCGAEFLGSAVTVTAAESNSSDPNIGIRPPEDIRKLWYSAGNMFSGVINALSEYSAVDGTPYISSSITLRRLAFSPLRRVCVL</sequence>